<gene>
    <name evidence="14" type="ORF">FRACYDRAFT_263926</name>
</gene>
<dbReference type="InterPro" id="IPR001431">
    <property type="entry name" value="Pept_M16_Zn_BS"/>
</dbReference>
<dbReference type="GO" id="GO:0043171">
    <property type="term" value="P:peptide catabolic process"/>
    <property type="evidence" value="ECO:0007669"/>
    <property type="project" value="TreeGrafter"/>
</dbReference>
<dbReference type="GO" id="GO:0005829">
    <property type="term" value="C:cytosol"/>
    <property type="evidence" value="ECO:0007669"/>
    <property type="project" value="TreeGrafter"/>
</dbReference>
<keyword evidence="5" id="KW-0378">Hydrolase</keyword>
<feature type="region of interest" description="Disordered" evidence="8">
    <location>
        <begin position="251"/>
        <end position="273"/>
    </location>
</feature>
<keyword evidence="9" id="KW-0472">Membrane</keyword>
<evidence type="ECO:0000256" key="3">
    <source>
        <dbReference type="ARBA" id="ARBA00022670"/>
    </source>
</evidence>
<dbReference type="EMBL" id="KV784373">
    <property type="protein sequence ID" value="OEU10020.1"/>
    <property type="molecule type" value="Genomic_DNA"/>
</dbReference>
<evidence type="ECO:0000259" key="10">
    <source>
        <dbReference type="Pfam" id="PF00675"/>
    </source>
</evidence>
<dbReference type="SUPFAM" id="SSF63411">
    <property type="entry name" value="LuxS/MPP-like metallohydrolase"/>
    <property type="match status" value="4"/>
</dbReference>
<feature type="domain" description="Peptidase M16 middle/third" evidence="12">
    <location>
        <begin position="448"/>
        <end position="754"/>
    </location>
</feature>
<keyword evidence="6" id="KW-0862">Zinc</keyword>
<feature type="domain" description="Coenzyme PQQ synthesis protein F-like C-terminal lobe" evidence="13">
    <location>
        <begin position="892"/>
        <end position="1002"/>
    </location>
</feature>
<organism evidence="14 15">
    <name type="scientific">Fragilariopsis cylindrus CCMP1102</name>
    <dbReference type="NCBI Taxonomy" id="635003"/>
    <lineage>
        <taxon>Eukaryota</taxon>
        <taxon>Sar</taxon>
        <taxon>Stramenopiles</taxon>
        <taxon>Ochrophyta</taxon>
        <taxon>Bacillariophyta</taxon>
        <taxon>Bacillariophyceae</taxon>
        <taxon>Bacillariophycidae</taxon>
        <taxon>Bacillariales</taxon>
        <taxon>Bacillariaceae</taxon>
        <taxon>Fragilariopsis</taxon>
    </lineage>
</organism>
<dbReference type="InterPro" id="IPR032632">
    <property type="entry name" value="Peptidase_M16_M"/>
</dbReference>
<dbReference type="Proteomes" id="UP000095751">
    <property type="component" value="Unassembled WGS sequence"/>
</dbReference>
<dbReference type="OrthoDB" id="952271at2759"/>
<feature type="transmembrane region" description="Helical" evidence="9">
    <location>
        <begin position="1173"/>
        <end position="1190"/>
    </location>
</feature>
<evidence type="ECO:0000256" key="9">
    <source>
        <dbReference type="SAM" id="Phobius"/>
    </source>
</evidence>
<dbReference type="AlphaFoldDB" id="A0A1E7EVI0"/>
<evidence type="ECO:0000256" key="4">
    <source>
        <dbReference type="ARBA" id="ARBA00022723"/>
    </source>
</evidence>
<evidence type="ECO:0000256" key="5">
    <source>
        <dbReference type="ARBA" id="ARBA00022801"/>
    </source>
</evidence>
<dbReference type="InParanoid" id="A0A1E7EVI0"/>
<comment type="similarity">
    <text evidence="2">Belongs to the peptidase M16 family.</text>
</comment>
<feature type="domain" description="Peptidase M16 N-terminal" evidence="10">
    <location>
        <begin position="48"/>
        <end position="184"/>
    </location>
</feature>
<dbReference type="InterPro" id="IPR011765">
    <property type="entry name" value="Pept_M16_N"/>
</dbReference>
<dbReference type="PANTHER" id="PTHR43690:SF18">
    <property type="entry name" value="INSULIN-DEGRADING ENZYME-RELATED"/>
    <property type="match status" value="1"/>
</dbReference>
<dbReference type="GO" id="GO:0004222">
    <property type="term" value="F:metalloendopeptidase activity"/>
    <property type="evidence" value="ECO:0007669"/>
    <property type="project" value="InterPro"/>
</dbReference>
<evidence type="ECO:0000256" key="8">
    <source>
        <dbReference type="SAM" id="MobiDB-lite"/>
    </source>
</evidence>
<dbReference type="KEGG" id="fcy:FRACYDRAFT_263926"/>
<dbReference type="Gene3D" id="3.30.830.10">
    <property type="entry name" value="Metalloenzyme, LuxS/M16 peptidase-like"/>
    <property type="match status" value="4"/>
</dbReference>
<proteinExistence type="inferred from homology"/>
<evidence type="ECO:0000256" key="1">
    <source>
        <dbReference type="ARBA" id="ARBA00001947"/>
    </source>
</evidence>
<evidence type="ECO:0000256" key="2">
    <source>
        <dbReference type="ARBA" id="ARBA00007261"/>
    </source>
</evidence>
<dbReference type="InterPro" id="IPR007863">
    <property type="entry name" value="Peptidase_M16_C"/>
</dbReference>
<dbReference type="PANTHER" id="PTHR43690">
    <property type="entry name" value="NARDILYSIN"/>
    <property type="match status" value="1"/>
</dbReference>
<accession>A0A1E7EVI0</accession>
<evidence type="ECO:0000313" key="15">
    <source>
        <dbReference type="Proteomes" id="UP000095751"/>
    </source>
</evidence>
<evidence type="ECO:0000313" key="14">
    <source>
        <dbReference type="EMBL" id="OEU10020.1"/>
    </source>
</evidence>
<evidence type="ECO:0000256" key="7">
    <source>
        <dbReference type="ARBA" id="ARBA00023049"/>
    </source>
</evidence>
<keyword evidence="9" id="KW-0812">Transmembrane</keyword>
<evidence type="ECO:0000259" key="13">
    <source>
        <dbReference type="Pfam" id="PF22456"/>
    </source>
</evidence>
<evidence type="ECO:0000259" key="11">
    <source>
        <dbReference type="Pfam" id="PF05193"/>
    </source>
</evidence>
<protein>
    <submittedName>
        <fullName evidence="14">Peptidase_M16-domain-containing protein</fullName>
    </submittedName>
</protein>
<evidence type="ECO:0000256" key="6">
    <source>
        <dbReference type="ARBA" id="ARBA00022833"/>
    </source>
</evidence>
<feature type="compositionally biased region" description="Basic and acidic residues" evidence="8">
    <location>
        <begin position="254"/>
        <end position="269"/>
    </location>
</feature>
<reference evidence="14 15" key="1">
    <citation type="submission" date="2016-09" db="EMBL/GenBank/DDBJ databases">
        <title>Extensive genetic diversity and differential bi-allelic expression allows diatom success in the polar Southern Ocean.</title>
        <authorList>
            <consortium name="DOE Joint Genome Institute"/>
            <person name="Mock T."/>
            <person name="Otillar R.P."/>
            <person name="Strauss J."/>
            <person name="Dupont C."/>
            <person name="Frickenhaus S."/>
            <person name="Maumus F."/>
            <person name="Mcmullan M."/>
            <person name="Sanges R."/>
            <person name="Schmutz J."/>
            <person name="Toseland A."/>
            <person name="Valas R."/>
            <person name="Veluchamy A."/>
            <person name="Ward B.J."/>
            <person name="Allen A."/>
            <person name="Barry K."/>
            <person name="Falciatore A."/>
            <person name="Ferrante M."/>
            <person name="Fortunato A.E."/>
            <person name="Gloeckner G."/>
            <person name="Gruber A."/>
            <person name="Hipkin R."/>
            <person name="Janech M."/>
            <person name="Kroth P."/>
            <person name="Leese F."/>
            <person name="Lindquist E."/>
            <person name="Lyon B.R."/>
            <person name="Martin J."/>
            <person name="Mayer C."/>
            <person name="Parker M."/>
            <person name="Quesneville H."/>
            <person name="Raymond J."/>
            <person name="Uhlig C."/>
            <person name="Valentin K.U."/>
            <person name="Worden A.Z."/>
            <person name="Armbrust E.V."/>
            <person name="Bowler C."/>
            <person name="Green B."/>
            <person name="Moulton V."/>
            <person name="Van Oosterhout C."/>
            <person name="Grigoriev I."/>
        </authorList>
    </citation>
    <scope>NUCLEOTIDE SEQUENCE [LARGE SCALE GENOMIC DNA]</scope>
    <source>
        <strain evidence="14 15">CCMP1102</strain>
    </source>
</reference>
<dbReference type="Pfam" id="PF22456">
    <property type="entry name" value="PqqF-like_C_4"/>
    <property type="match status" value="1"/>
</dbReference>
<name>A0A1E7EVI0_9STRA</name>
<dbReference type="InterPro" id="IPR054734">
    <property type="entry name" value="PqqF-like_C_4"/>
</dbReference>
<dbReference type="Pfam" id="PF16187">
    <property type="entry name" value="Peptidase_M16_M"/>
    <property type="match status" value="1"/>
</dbReference>
<keyword evidence="15" id="KW-1185">Reference proteome</keyword>
<feature type="domain" description="Peptidase M16 C-terminal" evidence="11">
    <location>
        <begin position="211"/>
        <end position="427"/>
    </location>
</feature>
<dbReference type="GO" id="GO:0005739">
    <property type="term" value="C:mitochondrion"/>
    <property type="evidence" value="ECO:0007669"/>
    <property type="project" value="TreeGrafter"/>
</dbReference>
<keyword evidence="9" id="KW-1133">Transmembrane helix</keyword>
<dbReference type="PROSITE" id="PS00143">
    <property type="entry name" value="INSULINASE"/>
    <property type="match status" value="1"/>
</dbReference>
<dbReference type="FunFam" id="3.30.830.10:FF:000012">
    <property type="entry name" value="Protease 3"/>
    <property type="match status" value="1"/>
</dbReference>
<dbReference type="InterPro" id="IPR011249">
    <property type="entry name" value="Metalloenz_LuxS/M16"/>
</dbReference>
<dbReference type="Pfam" id="PF05193">
    <property type="entry name" value="Peptidase_M16_C"/>
    <property type="match status" value="1"/>
</dbReference>
<keyword evidence="7" id="KW-0482">Metalloprotease</keyword>
<keyword evidence="4" id="KW-0479">Metal-binding</keyword>
<dbReference type="Pfam" id="PF00675">
    <property type="entry name" value="Peptidase_M16"/>
    <property type="match status" value="1"/>
</dbReference>
<sequence>MSTSTTTDDIAAGATSDISTTLLPTPIQGKADWRKYKAFRLDNNGVTVLVINDKESKTTAMSCIVEVGAGSDPRTMSGLAHFCEHMCFLGSEKYPGENEYKRYLASHGGRSNASTSMYVTNYKFEVLADHAEKAVDIFSNFFVAPLFTSSGTEREVQAVSSENSKNLTADGRRRLQILKDLVDPDHYYSKFSTGNSATLPTDDPEKLNNIREALLAFHRQHYQPENMTVVIAGPQSIETLEEWISTRYSQIESNSRKEISNNDEKKDDNVATTTTTRSLVEELVAAAATDAPPYGYKEAAPIYNPPFKASASYYPVLLTTKPLRSMRKLVLMFPIPSDRKTPDRAPSSMLSHLLGHEGPGSAFATLQNKGLLSSLSAGPRTSGPDFTIFQVDMGLTEKGEEQWKDVVHTIFAYCRLLKGSGDDDLKRIWKEMSELDKIFFDQSSPGGAYGYVPNLADRVVSLGTETCLSAGSMLNENENTFPSDEFTKIVNLLTPENCIVERSSEGAYEEMLYTQKEDGFKQGFGLKKEKWYGVEYFLSSIEDTYISNWKGVEVDSNSMDTKELSLPSPNRYIPRTLELCPDLPEDAMNGQRIEKPIDPPSLLVNEERWKLFHRLDDRYALPKSSLHFLIRNMSLQNIELSDGEWVYDPKSSLLSSFLAGMFNEAMAQETYDADLAGSHWSVSIGSTGIKLTCFGFSDRLPDLALKVLDDFLSGEFMSEKFFISSRDRAARGLRTYFESRRADSHAMYYRDSLLGSLGQGVDESLKLVLASNFDDVKHHHQRIFQDNHISVSCLLSGNVSSMEATEFFSCAKSKIKSACNIQELESGEPIVDCGIIERQLQQGQEVELHFSSQNTEEENGAVLCTYQSSIPSYKGEKLSHPLGLQSSSAIRLLSHILREPLFDSLRTKQQLGYIVSSYYEIGLSSQSNAHGQVPATTPVDFISINVLSQKMSPPDIADRIDEFLQDFRKQLIEMPESEIRDHADSLAIKLLKPIQKLQSEASTQYSRISRYGPEVFLRAKRRDVATTSNLEATGSNDEDEFPWDTSQALASTIRGLNREDLLNTFDRMTHPSTRSRIVSCVYGSKFPLKSSTNSLDTSIGAPSSSLLSSLIPRGYGGKSIATTKIVNSFSDLLKFRTTLPNFNPSGVTTTAMTTGYSGDVTNGLFSLLRQRKYIVGIGVMGATILGWAMVNNRSSKPAGKNNVRN</sequence>
<keyword evidence="3" id="KW-0645">Protease</keyword>
<comment type="cofactor">
    <cofactor evidence="1">
        <name>Zn(2+)</name>
        <dbReference type="ChEBI" id="CHEBI:29105"/>
    </cofactor>
</comment>
<dbReference type="GO" id="GO:0051603">
    <property type="term" value="P:proteolysis involved in protein catabolic process"/>
    <property type="evidence" value="ECO:0007669"/>
    <property type="project" value="TreeGrafter"/>
</dbReference>
<evidence type="ECO:0000259" key="12">
    <source>
        <dbReference type="Pfam" id="PF16187"/>
    </source>
</evidence>
<dbReference type="GO" id="GO:0046872">
    <property type="term" value="F:metal ion binding"/>
    <property type="evidence" value="ECO:0007669"/>
    <property type="project" value="UniProtKB-KW"/>
</dbReference>
<dbReference type="InterPro" id="IPR050626">
    <property type="entry name" value="Peptidase_M16"/>
</dbReference>